<dbReference type="InterPro" id="IPR001117">
    <property type="entry name" value="Cu-oxidase_2nd"/>
</dbReference>
<dbReference type="InterPro" id="IPR008972">
    <property type="entry name" value="Cupredoxin"/>
</dbReference>
<evidence type="ECO:0000256" key="1">
    <source>
        <dbReference type="ARBA" id="ARBA00022723"/>
    </source>
</evidence>
<dbReference type="GO" id="GO:0005507">
    <property type="term" value="F:copper ion binding"/>
    <property type="evidence" value="ECO:0007669"/>
    <property type="project" value="InterPro"/>
</dbReference>
<dbReference type="InterPro" id="IPR011707">
    <property type="entry name" value="Cu-oxidase-like_N"/>
</dbReference>
<dbReference type="PROSITE" id="PS51318">
    <property type="entry name" value="TAT"/>
    <property type="match status" value="1"/>
</dbReference>
<dbReference type="InterPro" id="IPR034279">
    <property type="entry name" value="CuRO_3_CopA"/>
</dbReference>
<dbReference type="PANTHER" id="PTHR11709">
    <property type="entry name" value="MULTI-COPPER OXIDASE"/>
    <property type="match status" value="1"/>
</dbReference>
<evidence type="ECO:0000259" key="8">
    <source>
        <dbReference type="Pfam" id="PF07732"/>
    </source>
</evidence>
<evidence type="ECO:0000256" key="2">
    <source>
        <dbReference type="ARBA" id="ARBA00022729"/>
    </source>
</evidence>
<dbReference type="EMBL" id="CP022426">
    <property type="protein sequence ID" value="ATP08128.1"/>
    <property type="molecule type" value="Genomic_DNA"/>
</dbReference>
<evidence type="ECO:0000256" key="3">
    <source>
        <dbReference type="ARBA" id="ARBA00023002"/>
    </source>
</evidence>
<reference evidence="10" key="1">
    <citation type="journal article" date="2018" name="BMC Genomics">
        <title>The complete and fully assembled genome sequence of Aeromonas salmonicida subsp. pectinolytica and its comparative analysis with other Aeromonas species: investigation of the mobilome in environmental and pathogenic strains.</title>
        <authorList>
            <person name="Pfeiffer F."/>
            <person name="Zamora-Lagos M.A."/>
            <person name="Blettinger M."/>
            <person name="Yeroslaviz A."/>
            <person name="Dahl A."/>
            <person name="Gruber S."/>
            <person name="Habermann B.H."/>
        </authorList>
    </citation>
    <scope>NUCLEOTIDE SEQUENCE [LARGE SCALE GENOMIC DNA]</scope>
    <source>
        <strain evidence="10">34mel</strain>
    </source>
</reference>
<dbReference type="AlphaFoldDB" id="A0A2D1QCK2"/>
<dbReference type="InterPro" id="IPR011706">
    <property type="entry name" value="Cu-oxidase_C"/>
</dbReference>
<dbReference type="InterPro" id="IPR002355">
    <property type="entry name" value="Cu_oxidase_Cu_BS"/>
</dbReference>
<keyword evidence="3" id="KW-0560">Oxidoreductase</keyword>
<dbReference type="NCBIfam" id="TIGR01480">
    <property type="entry name" value="copper_res_A"/>
    <property type="match status" value="1"/>
</dbReference>
<sequence length="652" mass="71419">MNDVHSKNGFNPSISRRKFVKGIAAGGVVASIPMSINAKEELPQKVYSSVLSGTVIDLVVEEVVVNFTGSTRIATVVNRSIPAPTLRLKEGDEVTLRVTNKLSEPTSIHWHGIILPFEMDGVPGISFNGIKPGETFTYKFTLEQSGTYWYHSHSGSQEQTGMYGALIIEPKEGEIISADRDYVVLLSDWTDEHPMRILSKLKSQSDYYNFNQPTAIDFINDVSNSGLKVAFTKRQMWNEMRMNSTDLADLSSATLTYLMNGTTPNGNWTGVFNKGEKIRLRFINGAGGSFYDVRIPGIKMTVVQTDGVDIEPIDVDEFRFGPGETYDVIVQPIDNAHTVFAQSMDRTGFARGTLSTAIGLSAPIPTVDKPEPLSMEDMMGSMDGMDHGSMAGMDHSSMPGMASGAMPAMDHSSMAGMDHGSMPGMASGAMPTMDHSSMTGMDHGSMPGMASGAMPAMDHNSMAGMDHGSMAGMSNATPPSKVRHASTEFGPSVDARVDTPRRNLNDPGVGLRNNGRRVLTLADLKTKGGPIDPRPAEREIELHLTGNMERYTWSFDGVEFGKSTPIHFNYGERVRITLHNDTMMTHPMHLHGMWSELENEDGSFLARKHTIPVQPAQRISFLVTADAIGRWAWHCHIMFHMDAGMFREVVVS</sequence>
<feature type="compositionally biased region" description="Basic and acidic residues" evidence="5">
    <location>
        <begin position="495"/>
        <end position="504"/>
    </location>
</feature>
<dbReference type="SUPFAM" id="SSF49503">
    <property type="entry name" value="Cupredoxins"/>
    <property type="match status" value="3"/>
</dbReference>
<dbReference type="InterPro" id="IPR006311">
    <property type="entry name" value="TAT_signal"/>
</dbReference>
<dbReference type="InterPro" id="IPR045087">
    <property type="entry name" value="Cu-oxidase_fam"/>
</dbReference>
<dbReference type="Gene3D" id="2.60.40.420">
    <property type="entry name" value="Cupredoxins - blue copper proteins"/>
    <property type="match status" value="3"/>
</dbReference>
<gene>
    <name evidence="9" type="primary">pcoA</name>
    <name evidence="9" type="ORF">Asalp_08980</name>
</gene>
<keyword evidence="2" id="KW-0732">Signal</keyword>
<dbReference type="RefSeq" id="WP_080937943.1">
    <property type="nucleotide sequence ID" value="NZ_ARYZ02000077.1"/>
</dbReference>
<dbReference type="GO" id="GO:0042597">
    <property type="term" value="C:periplasmic space"/>
    <property type="evidence" value="ECO:0007669"/>
    <property type="project" value="InterPro"/>
</dbReference>
<feature type="region of interest" description="Disordered" evidence="5">
    <location>
        <begin position="491"/>
        <end position="511"/>
    </location>
</feature>
<evidence type="ECO:0000313" key="10">
    <source>
        <dbReference type="Proteomes" id="UP000222916"/>
    </source>
</evidence>
<dbReference type="PROSITE" id="PS00080">
    <property type="entry name" value="MULTICOPPER_OXIDASE2"/>
    <property type="match status" value="1"/>
</dbReference>
<evidence type="ECO:0000259" key="7">
    <source>
        <dbReference type="Pfam" id="PF07731"/>
    </source>
</evidence>
<organism evidence="9 10">
    <name type="scientific">Aeromonas salmonicida subsp. pectinolytica 34mel</name>
    <dbReference type="NCBI Taxonomy" id="1324960"/>
    <lineage>
        <taxon>Bacteria</taxon>
        <taxon>Pseudomonadati</taxon>
        <taxon>Pseudomonadota</taxon>
        <taxon>Gammaproteobacteria</taxon>
        <taxon>Aeromonadales</taxon>
        <taxon>Aeromonadaceae</taxon>
        <taxon>Aeromonas</taxon>
    </lineage>
</organism>
<dbReference type="PANTHER" id="PTHR11709:SF394">
    <property type="entry name" value="FI03373P-RELATED"/>
    <property type="match status" value="1"/>
</dbReference>
<feature type="domain" description="Plastocyanin-like" evidence="8">
    <location>
        <begin position="61"/>
        <end position="172"/>
    </location>
</feature>
<dbReference type="Pfam" id="PF00394">
    <property type="entry name" value="Cu-oxidase"/>
    <property type="match status" value="1"/>
</dbReference>
<dbReference type="InterPro" id="IPR006376">
    <property type="entry name" value="Cu-R_CopA"/>
</dbReference>
<dbReference type="GO" id="GO:0016491">
    <property type="term" value="F:oxidoreductase activity"/>
    <property type="evidence" value="ECO:0007669"/>
    <property type="project" value="UniProtKB-KW"/>
</dbReference>
<feature type="domain" description="Plastocyanin-like" evidence="7">
    <location>
        <begin position="535"/>
        <end position="651"/>
    </location>
</feature>
<dbReference type="InterPro" id="IPR019546">
    <property type="entry name" value="TAT_signal_bac_arc"/>
</dbReference>
<dbReference type="Pfam" id="PF07732">
    <property type="entry name" value="Cu-oxidase_3"/>
    <property type="match status" value="1"/>
</dbReference>
<dbReference type="CDD" id="cd13874">
    <property type="entry name" value="CuRO_2_CopA"/>
    <property type="match status" value="1"/>
</dbReference>
<dbReference type="PROSITE" id="PS00079">
    <property type="entry name" value="MULTICOPPER_OXIDASE1"/>
    <property type="match status" value="2"/>
</dbReference>
<evidence type="ECO:0000259" key="6">
    <source>
        <dbReference type="Pfam" id="PF00394"/>
    </source>
</evidence>
<dbReference type="CDD" id="cd13896">
    <property type="entry name" value="CuRO_3_CopA"/>
    <property type="match status" value="1"/>
</dbReference>
<dbReference type="NCBIfam" id="TIGR01409">
    <property type="entry name" value="TAT_signal_seq"/>
    <property type="match status" value="1"/>
</dbReference>
<proteinExistence type="predicted"/>
<name>A0A2D1QCK2_AERSA</name>
<keyword evidence="4" id="KW-0186">Copper</keyword>
<evidence type="ECO:0000313" key="9">
    <source>
        <dbReference type="EMBL" id="ATP08128.1"/>
    </source>
</evidence>
<evidence type="ECO:0000256" key="4">
    <source>
        <dbReference type="ARBA" id="ARBA00023008"/>
    </source>
</evidence>
<keyword evidence="1" id="KW-0479">Metal-binding</keyword>
<protein>
    <submittedName>
        <fullName evidence="9">Copper resistance protein PcoA</fullName>
    </submittedName>
</protein>
<evidence type="ECO:0000256" key="5">
    <source>
        <dbReference type="SAM" id="MobiDB-lite"/>
    </source>
</evidence>
<dbReference type="InterPro" id="IPR034282">
    <property type="entry name" value="CuRO_2_CopA"/>
</dbReference>
<dbReference type="OrthoDB" id="9757546at2"/>
<dbReference type="Pfam" id="PF07731">
    <property type="entry name" value="Cu-oxidase_2"/>
    <property type="match status" value="1"/>
</dbReference>
<dbReference type="Proteomes" id="UP000222916">
    <property type="component" value="Chromosome"/>
</dbReference>
<accession>A0A2D1QCK2</accession>
<dbReference type="InterPro" id="IPR033138">
    <property type="entry name" value="Cu_oxidase_CS"/>
</dbReference>
<feature type="domain" description="Plastocyanin-like" evidence="6">
    <location>
        <begin position="181"/>
        <end position="344"/>
    </location>
</feature>